<dbReference type="GO" id="GO:0043171">
    <property type="term" value="P:peptide catabolic process"/>
    <property type="evidence" value="ECO:0007669"/>
    <property type="project" value="UniProtKB-UniRule"/>
</dbReference>
<accession>S4NP77</accession>
<keyword evidence="3 9" id="KW-0031">Aminopeptidase</keyword>
<dbReference type="NCBIfam" id="TIGR01882">
    <property type="entry name" value="peptidase-T"/>
    <property type="match status" value="1"/>
</dbReference>
<dbReference type="PROSITE" id="PS00759">
    <property type="entry name" value="ARGE_DAPE_CPG2_2"/>
    <property type="match status" value="1"/>
</dbReference>
<dbReference type="GO" id="GO:0008270">
    <property type="term" value="F:zinc ion binding"/>
    <property type="evidence" value="ECO:0007669"/>
    <property type="project" value="UniProtKB-UniRule"/>
</dbReference>
<dbReference type="PROSITE" id="PS00758">
    <property type="entry name" value="ARGE_DAPE_CPG2_1"/>
    <property type="match status" value="1"/>
</dbReference>
<dbReference type="EC" id="3.4.11.4" evidence="9"/>
<dbReference type="InterPro" id="IPR011650">
    <property type="entry name" value="Peptidase_M20_dimer"/>
</dbReference>
<feature type="binding site" evidence="9 11">
    <location>
        <position position="145"/>
    </location>
    <ligand>
        <name>Zn(2+)</name>
        <dbReference type="ChEBI" id="CHEBI:29105"/>
        <label>1</label>
    </ligand>
</feature>
<dbReference type="InterPro" id="IPR001261">
    <property type="entry name" value="ArgE/DapE_CS"/>
</dbReference>
<comment type="cofactor">
    <cofactor evidence="9 11">
        <name>Zn(2+)</name>
        <dbReference type="ChEBI" id="CHEBI:29105"/>
    </cofactor>
    <text evidence="9 11">Binds 2 Zn(2+) ions per subunit.</text>
</comment>
<feature type="binding site" evidence="9 11">
    <location>
        <position position="145"/>
    </location>
    <ligand>
        <name>Zn(2+)</name>
        <dbReference type="ChEBI" id="CHEBI:29105"/>
        <label>2</label>
    </ligand>
</feature>
<evidence type="ECO:0000259" key="12">
    <source>
        <dbReference type="Pfam" id="PF07687"/>
    </source>
</evidence>
<organism evidence="13 14">
    <name type="scientific">Lentilactobacillus otakiensis DSM 19908 = JCM 15040</name>
    <dbReference type="NCBI Taxonomy" id="1423780"/>
    <lineage>
        <taxon>Bacteria</taxon>
        <taxon>Bacillati</taxon>
        <taxon>Bacillota</taxon>
        <taxon>Bacilli</taxon>
        <taxon>Lactobacillales</taxon>
        <taxon>Lactobacillaceae</taxon>
        <taxon>Lentilactobacillus</taxon>
    </lineage>
</organism>
<dbReference type="HAMAP" id="MF_00550">
    <property type="entry name" value="Aminopeptidase_M20"/>
    <property type="match status" value="1"/>
</dbReference>
<dbReference type="Proteomes" id="UP000016361">
    <property type="component" value="Unassembled WGS sequence"/>
</dbReference>
<keyword evidence="4 9" id="KW-0645">Protease</keyword>
<reference evidence="14" key="1">
    <citation type="journal article" date="2013" name="Genome Announc.">
        <title>Draft Genome Sequence of D-Branched-Chain Amino Acid Producer Lactobacillus otakiensis JCM 15040T, Isolated from a Traditional Japanese Pickle.</title>
        <authorList>
            <person name="Doi K."/>
            <person name="Mori K."/>
            <person name="Mutaguchi Y."/>
            <person name="Tashiro K."/>
            <person name="Fujino Y."/>
            <person name="Ohmori T."/>
            <person name="Kuhara S."/>
            <person name="Ohshima T."/>
        </authorList>
    </citation>
    <scope>NUCLEOTIDE SEQUENCE [LARGE SCALE GENOMIC DNA]</scope>
    <source>
        <strain evidence="14">JCM 15040</strain>
    </source>
</reference>
<evidence type="ECO:0000256" key="5">
    <source>
        <dbReference type="ARBA" id="ARBA00022723"/>
    </source>
</evidence>
<evidence type="ECO:0000313" key="14">
    <source>
        <dbReference type="Proteomes" id="UP000016361"/>
    </source>
</evidence>
<dbReference type="PATRIC" id="fig|1423780.4.peg.1239"/>
<evidence type="ECO:0000313" key="13">
    <source>
        <dbReference type="EMBL" id="GAD15863.1"/>
    </source>
</evidence>
<keyword evidence="6 9" id="KW-0378">Hydrolase</keyword>
<feature type="binding site" evidence="9 11">
    <location>
        <position position="384"/>
    </location>
    <ligand>
        <name>Zn(2+)</name>
        <dbReference type="ChEBI" id="CHEBI:29105"/>
        <label>2</label>
    </ligand>
</feature>
<evidence type="ECO:0000256" key="8">
    <source>
        <dbReference type="ARBA" id="ARBA00023049"/>
    </source>
</evidence>
<dbReference type="InterPro" id="IPR010161">
    <property type="entry name" value="Peptidase_M20B"/>
</dbReference>
<keyword evidence="5 9" id="KW-0479">Metal-binding</keyword>
<dbReference type="PIRSF" id="PIRSF037215">
    <property type="entry name" value="Peptidase_M20B"/>
    <property type="match status" value="1"/>
</dbReference>
<dbReference type="SUPFAM" id="SSF55031">
    <property type="entry name" value="Bacterial exopeptidase dimerisation domain"/>
    <property type="match status" value="1"/>
</dbReference>
<dbReference type="EMBL" id="BASH01000001">
    <property type="protein sequence ID" value="GAD15863.1"/>
    <property type="molecule type" value="Genomic_DNA"/>
</dbReference>
<evidence type="ECO:0000256" key="6">
    <source>
        <dbReference type="ARBA" id="ARBA00022801"/>
    </source>
</evidence>
<dbReference type="GO" id="GO:0045148">
    <property type="term" value="F:tripeptide aminopeptidase activity"/>
    <property type="evidence" value="ECO:0007669"/>
    <property type="project" value="UniProtKB-UniRule"/>
</dbReference>
<dbReference type="GO" id="GO:0005829">
    <property type="term" value="C:cytosol"/>
    <property type="evidence" value="ECO:0007669"/>
    <property type="project" value="TreeGrafter"/>
</dbReference>
<feature type="active site" evidence="9 10">
    <location>
        <position position="84"/>
    </location>
</feature>
<name>S4NP77_9LACO</name>
<evidence type="ECO:0000256" key="2">
    <source>
        <dbReference type="ARBA" id="ARBA00009692"/>
    </source>
</evidence>
<dbReference type="CDD" id="cd03892">
    <property type="entry name" value="M20_peptT"/>
    <property type="match status" value="1"/>
</dbReference>
<dbReference type="PANTHER" id="PTHR42994">
    <property type="entry name" value="PEPTIDASE T"/>
    <property type="match status" value="1"/>
</dbReference>
<dbReference type="Gene3D" id="3.40.630.10">
    <property type="entry name" value="Zn peptidases"/>
    <property type="match status" value="1"/>
</dbReference>
<dbReference type="Pfam" id="PF07687">
    <property type="entry name" value="M20_dimer"/>
    <property type="match status" value="1"/>
</dbReference>
<sequence>MAKYAELIPNFLKFAKINTRSDPNSTTIPSSDRETKFLNNLKELLTEMGLENVHTNEQSAYVFATLPANIDKKVPTVGFISHIDTADFNSENINPKIVENYDGHSVIKLDEKGEYTLDPKVFPSLKKYAGQTLITTDGSTLLGADDKAGVSEIISAVKYLQAHPEIKHGDLKIAFGPDEEIGTGADHFDVKDFGADVAYTVDGGPLGDLNYETFNAADAKVAIKGTDVHPAEAKGIMVNAIQVGMDFHAALPDFDRPEKTQDREGFFHLYDFQGTVDHTEMGYIIRDHDRDRFEARKRLFKGIANQMNSDFGEDRVKVTIKDQYYNMGEIIKKDPTPVKIAEQAMTNVDVKPHVFPVRGGTDGSKISYMGLPTPNIFAGGENMHGRFEYVSEQTMEKAVDVVLEIAKLYAEK</sequence>
<evidence type="ECO:0000256" key="7">
    <source>
        <dbReference type="ARBA" id="ARBA00022833"/>
    </source>
</evidence>
<feature type="active site" description="Proton acceptor" evidence="9 10">
    <location>
        <position position="179"/>
    </location>
</feature>
<dbReference type="Gene3D" id="3.30.70.360">
    <property type="match status" value="1"/>
</dbReference>
<comment type="subcellular location">
    <subcellularLocation>
        <location evidence="9">Cytoplasm</location>
    </subcellularLocation>
</comment>
<keyword evidence="8 9" id="KW-0482">Metalloprotease</keyword>
<comment type="similarity">
    <text evidence="2 9">Belongs to the peptidase M20B family.</text>
</comment>
<dbReference type="NCBIfam" id="NF003976">
    <property type="entry name" value="PRK05469.1"/>
    <property type="match status" value="1"/>
</dbReference>
<comment type="function">
    <text evidence="9">Cleaves the N-terminal amino acid of tripeptides.</text>
</comment>
<keyword evidence="9" id="KW-0963">Cytoplasm</keyword>
<gene>
    <name evidence="9" type="primary">pepT</name>
    <name evidence="13" type="ORF">LOT_0401</name>
</gene>
<evidence type="ECO:0000256" key="11">
    <source>
        <dbReference type="PIRSR" id="PIRSR037215-2"/>
    </source>
</evidence>
<dbReference type="STRING" id="1423780.FD05_GL001231"/>
<dbReference type="RefSeq" id="WP_020280320.1">
    <property type="nucleotide sequence ID" value="NZ_AZED01000014.1"/>
</dbReference>
<evidence type="ECO:0000256" key="1">
    <source>
        <dbReference type="ARBA" id="ARBA00000870"/>
    </source>
</evidence>
<dbReference type="Pfam" id="PF01546">
    <property type="entry name" value="Peptidase_M20"/>
    <property type="match status" value="1"/>
</dbReference>
<dbReference type="SUPFAM" id="SSF53187">
    <property type="entry name" value="Zn-dependent exopeptidases"/>
    <property type="match status" value="1"/>
</dbReference>
<dbReference type="GeneID" id="301048463"/>
<dbReference type="NCBIfam" id="NF009920">
    <property type="entry name" value="PRK13381.1"/>
    <property type="match status" value="1"/>
</dbReference>
<evidence type="ECO:0000256" key="10">
    <source>
        <dbReference type="PIRSR" id="PIRSR037215-1"/>
    </source>
</evidence>
<feature type="binding site" evidence="9 11">
    <location>
        <position position="82"/>
    </location>
    <ligand>
        <name>Zn(2+)</name>
        <dbReference type="ChEBI" id="CHEBI:29105"/>
        <label>1</label>
    </ligand>
</feature>
<feature type="domain" description="Peptidase M20 dimerisation" evidence="12">
    <location>
        <begin position="211"/>
        <end position="309"/>
    </location>
</feature>
<feature type="binding site" evidence="9 11">
    <location>
        <position position="180"/>
    </location>
    <ligand>
        <name>Zn(2+)</name>
        <dbReference type="ChEBI" id="CHEBI:29105"/>
        <label>2</label>
    </ligand>
</feature>
<feature type="binding site" evidence="9 11">
    <location>
        <position position="202"/>
    </location>
    <ligand>
        <name>Zn(2+)</name>
        <dbReference type="ChEBI" id="CHEBI:29105"/>
        <label>1</label>
    </ligand>
</feature>
<dbReference type="AlphaFoldDB" id="S4NP77"/>
<comment type="catalytic activity">
    <reaction evidence="1 9">
        <text>Release of the N-terminal residue from a tripeptide.</text>
        <dbReference type="EC" id="3.4.11.4"/>
    </reaction>
</comment>
<dbReference type="GO" id="GO:0008237">
    <property type="term" value="F:metallopeptidase activity"/>
    <property type="evidence" value="ECO:0007669"/>
    <property type="project" value="UniProtKB-KW"/>
</dbReference>
<keyword evidence="7 9" id="KW-0862">Zinc</keyword>
<evidence type="ECO:0000256" key="4">
    <source>
        <dbReference type="ARBA" id="ARBA00022670"/>
    </source>
</evidence>
<dbReference type="MEROPS" id="M20.003"/>
<evidence type="ECO:0000256" key="3">
    <source>
        <dbReference type="ARBA" id="ARBA00022438"/>
    </source>
</evidence>
<dbReference type="PANTHER" id="PTHR42994:SF1">
    <property type="entry name" value="PEPTIDASE T"/>
    <property type="match status" value="1"/>
</dbReference>
<dbReference type="InterPro" id="IPR036264">
    <property type="entry name" value="Bact_exopeptidase_dim_dom"/>
</dbReference>
<dbReference type="OrthoDB" id="9804934at2"/>
<comment type="caution">
    <text evidence="13">The sequence shown here is derived from an EMBL/GenBank/DDBJ whole genome shotgun (WGS) entry which is preliminary data.</text>
</comment>
<evidence type="ECO:0000256" key="9">
    <source>
        <dbReference type="HAMAP-Rule" id="MF_00550"/>
    </source>
</evidence>
<keyword evidence="14" id="KW-1185">Reference proteome</keyword>
<protein>
    <recommendedName>
        <fullName evidence="9">Peptidase T</fullName>
        <ecNumber evidence="9">3.4.11.4</ecNumber>
    </recommendedName>
    <alternativeName>
        <fullName evidence="9">Aminotripeptidase</fullName>
        <shortName evidence="9">Tripeptidase</shortName>
    </alternativeName>
    <alternativeName>
        <fullName evidence="9">Tripeptide aminopeptidase</fullName>
    </alternativeName>
</protein>
<dbReference type="eggNOG" id="COG2195">
    <property type="taxonomic scope" value="Bacteria"/>
</dbReference>
<proteinExistence type="inferred from homology"/>
<dbReference type="GO" id="GO:0006508">
    <property type="term" value="P:proteolysis"/>
    <property type="evidence" value="ECO:0007669"/>
    <property type="project" value="UniProtKB-UniRule"/>
</dbReference>
<dbReference type="InterPro" id="IPR002933">
    <property type="entry name" value="Peptidase_M20"/>
</dbReference>